<comment type="caution">
    <text evidence="2">The sequence shown here is derived from an EMBL/GenBank/DDBJ whole genome shotgun (WGS) entry which is preliminary data.</text>
</comment>
<evidence type="ECO:0000313" key="2">
    <source>
        <dbReference type="EMBL" id="GBP57327.1"/>
    </source>
</evidence>
<dbReference type="AlphaFoldDB" id="A0A4C1X4V5"/>
<proteinExistence type="predicted"/>
<keyword evidence="3" id="KW-1185">Reference proteome</keyword>
<dbReference type="Proteomes" id="UP000299102">
    <property type="component" value="Unassembled WGS sequence"/>
</dbReference>
<sequence length="213" mass="23679">MYESWKSCRGMMISSEMLTSEWGIVASLLYELSNKCWNSRRSLRDTHLRMQQCMRRLRPIDASSTIDVCLCARLCVERHCVPHREHVATRCLPAPAPECGPGGRRGGRLREGSSGVPAGRGRRGGGGASGFLLKSRSRYVAVESTGLEAGREDTGFDSNHWRFDQRIFNLNQIKPIASYLEEHVKLSGTDVVIAQPTRQSLTTSNPQLASVET</sequence>
<evidence type="ECO:0000256" key="1">
    <source>
        <dbReference type="SAM" id="MobiDB-lite"/>
    </source>
</evidence>
<reference evidence="2 3" key="1">
    <citation type="journal article" date="2019" name="Commun. Biol.">
        <title>The bagworm genome reveals a unique fibroin gene that provides high tensile strength.</title>
        <authorList>
            <person name="Kono N."/>
            <person name="Nakamura H."/>
            <person name="Ohtoshi R."/>
            <person name="Tomita M."/>
            <person name="Numata K."/>
            <person name="Arakawa K."/>
        </authorList>
    </citation>
    <scope>NUCLEOTIDE SEQUENCE [LARGE SCALE GENOMIC DNA]</scope>
</reference>
<dbReference type="OrthoDB" id="6782199at2759"/>
<feature type="region of interest" description="Disordered" evidence="1">
    <location>
        <begin position="101"/>
        <end position="129"/>
    </location>
</feature>
<organism evidence="2 3">
    <name type="scientific">Eumeta variegata</name>
    <name type="common">Bagworm moth</name>
    <name type="synonym">Eumeta japonica</name>
    <dbReference type="NCBI Taxonomy" id="151549"/>
    <lineage>
        <taxon>Eukaryota</taxon>
        <taxon>Metazoa</taxon>
        <taxon>Ecdysozoa</taxon>
        <taxon>Arthropoda</taxon>
        <taxon>Hexapoda</taxon>
        <taxon>Insecta</taxon>
        <taxon>Pterygota</taxon>
        <taxon>Neoptera</taxon>
        <taxon>Endopterygota</taxon>
        <taxon>Lepidoptera</taxon>
        <taxon>Glossata</taxon>
        <taxon>Ditrysia</taxon>
        <taxon>Tineoidea</taxon>
        <taxon>Psychidae</taxon>
        <taxon>Oiketicinae</taxon>
        <taxon>Eumeta</taxon>
    </lineage>
</organism>
<gene>
    <name evidence="2" type="ORF">EVAR_39967_1</name>
</gene>
<dbReference type="EMBL" id="BGZK01000713">
    <property type="protein sequence ID" value="GBP57327.1"/>
    <property type="molecule type" value="Genomic_DNA"/>
</dbReference>
<accession>A0A4C1X4V5</accession>
<name>A0A4C1X4V5_EUMVA</name>
<evidence type="ECO:0000313" key="3">
    <source>
        <dbReference type="Proteomes" id="UP000299102"/>
    </source>
</evidence>
<protein>
    <submittedName>
        <fullName evidence="2">Uncharacterized protein</fullName>
    </submittedName>
</protein>